<keyword evidence="2" id="KW-1185">Reference proteome</keyword>
<dbReference type="EMBL" id="JAHHUM010002925">
    <property type="protein sequence ID" value="KAK5599618.1"/>
    <property type="molecule type" value="Genomic_DNA"/>
</dbReference>
<sequence>MDLALGQADGDTKSLLKELLLNLVEECTAFVLSKIRKRRIRLGDVEAVVGNALLKAFADALQIKGKIHPKSFDAFNKLFVKHVKEKVRSSICAMHDPAASFVLQMCEMNTVDSVLPHALRVIKELLVWRCKEDRKRERQDAEGKQNVFNKQQTGELQAISSDAGNFQTVEQKAIQNPQKEGGKHRFGKSFRMYHHRRFKLLPVIPEEPALEEAAAEVTDERDFIPENQESDIKLVDELIAEELSEMTKEKESELKIVDEFISEELSEMTKEKESELKMVEEFICEELSEVARKEISEQQSLEIPGISVNVIQPTENGGLRDGAAPLSIAKPKGVGVRIKKFLKKYSEGRHKRVAPAPLLVIQVELGDQETEVTEVQNIITVESNLSTGIHLTDDEEEPEFTGVEKSVSEEQISQVMKIKECELKQDPEATTDIVELQSLCSDSKKAEQQSSIILLVNALVMQAVTKSKISCHYQHFEAITKRLADKIYAEVEGQDFQNIQKRLNKLSTGILRAVSKQIGCTQADVLVLLSLNDSNIDKAIISLCKKEMLKPAKEPTIFKSFFSSVGKALSKPFKKI</sequence>
<evidence type="ECO:0000313" key="1">
    <source>
        <dbReference type="EMBL" id="KAK5599618.1"/>
    </source>
</evidence>
<protein>
    <submittedName>
        <fullName evidence="1">Uncharacterized protein</fullName>
    </submittedName>
</protein>
<gene>
    <name evidence="1" type="ORF">CRENBAI_018415</name>
</gene>
<accession>A0AAV9QQ58</accession>
<dbReference type="Proteomes" id="UP001311232">
    <property type="component" value="Unassembled WGS sequence"/>
</dbReference>
<dbReference type="AlphaFoldDB" id="A0AAV9QQ58"/>
<comment type="caution">
    <text evidence="1">The sequence shown here is derived from an EMBL/GenBank/DDBJ whole genome shotgun (WGS) entry which is preliminary data.</text>
</comment>
<name>A0AAV9QQ58_9TELE</name>
<evidence type="ECO:0000313" key="2">
    <source>
        <dbReference type="Proteomes" id="UP001311232"/>
    </source>
</evidence>
<proteinExistence type="predicted"/>
<organism evidence="1 2">
    <name type="scientific">Crenichthys baileyi</name>
    <name type="common">White River springfish</name>
    <dbReference type="NCBI Taxonomy" id="28760"/>
    <lineage>
        <taxon>Eukaryota</taxon>
        <taxon>Metazoa</taxon>
        <taxon>Chordata</taxon>
        <taxon>Craniata</taxon>
        <taxon>Vertebrata</taxon>
        <taxon>Euteleostomi</taxon>
        <taxon>Actinopterygii</taxon>
        <taxon>Neopterygii</taxon>
        <taxon>Teleostei</taxon>
        <taxon>Neoteleostei</taxon>
        <taxon>Acanthomorphata</taxon>
        <taxon>Ovalentaria</taxon>
        <taxon>Atherinomorphae</taxon>
        <taxon>Cyprinodontiformes</taxon>
        <taxon>Goodeidae</taxon>
        <taxon>Crenichthys</taxon>
    </lineage>
</organism>
<reference evidence="1 2" key="1">
    <citation type="submission" date="2021-06" db="EMBL/GenBank/DDBJ databases">
        <authorList>
            <person name="Palmer J.M."/>
        </authorList>
    </citation>
    <scope>NUCLEOTIDE SEQUENCE [LARGE SCALE GENOMIC DNA]</scope>
    <source>
        <strain evidence="1 2">MEX-2019</strain>
        <tissue evidence="1">Muscle</tissue>
    </source>
</reference>